<name>A0AA39IPK9_9BILA</name>
<keyword evidence="2" id="KW-1185">Reference proteome</keyword>
<dbReference type="EMBL" id="JAUCMV010000001">
    <property type="protein sequence ID" value="KAK0427421.1"/>
    <property type="molecule type" value="Genomic_DNA"/>
</dbReference>
<proteinExistence type="predicted"/>
<organism evidence="1 2">
    <name type="scientific">Steinernema hermaphroditum</name>
    <dbReference type="NCBI Taxonomy" id="289476"/>
    <lineage>
        <taxon>Eukaryota</taxon>
        <taxon>Metazoa</taxon>
        <taxon>Ecdysozoa</taxon>
        <taxon>Nematoda</taxon>
        <taxon>Chromadorea</taxon>
        <taxon>Rhabditida</taxon>
        <taxon>Tylenchina</taxon>
        <taxon>Panagrolaimomorpha</taxon>
        <taxon>Strongyloidoidea</taxon>
        <taxon>Steinernematidae</taxon>
        <taxon>Steinernema</taxon>
    </lineage>
</organism>
<evidence type="ECO:0000313" key="1">
    <source>
        <dbReference type="EMBL" id="KAK0427421.1"/>
    </source>
</evidence>
<dbReference type="Proteomes" id="UP001175271">
    <property type="component" value="Unassembled WGS sequence"/>
</dbReference>
<dbReference type="AlphaFoldDB" id="A0AA39IPK9"/>
<comment type="caution">
    <text evidence="1">The sequence shown here is derived from an EMBL/GenBank/DDBJ whole genome shotgun (WGS) entry which is preliminary data.</text>
</comment>
<accession>A0AA39IPK9</accession>
<sequence>MDSALNMLNVLQKTFTQTIFCNHGDGIDLKVEEFLSDYLDRETMARTCQHGVNGCVDREVEEWWWIHLSGFSALTIRKGREGSVVMVRVMQKNPQRSCYEDSSREMERRKWRVRR</sequence>
<gene>
    <name evidence="1" type="ORF">QR680_010218</name>
</gene>
<reference evidence="1" key="1">
    <citation type="submission" date="2023-06" db="EMBL/GenBank/DDBJ databases">
        <title>Genomic analysis of the entomopathogenic nematode Steinernema hermaphroditum.</title>
        <authorList>
            <person name="Schwarz E.M."/>
            <person name="Heppert J.K."/>
            <person name="Baniya A."/>
            <person name="Schwartz H.T."/>
            <person name="Tan C.-H."/>
            <person name="Antoshechkin I."/>
            <person name="Sternberg P.W."/>
            <person name="Goodrich-Blair H."/>
            <person name="Dillman A.R."/>
        </authorList>
    </citation>
    <scope>NUCLEOTIDE SEQUENCE</scope>
    <source>
        <strain evidence="1">PS9179</strain>
        <tissue evidence="1">Whole animal</tissue>
    </source>
</reference>
<protein>
    <submittedName>
        <fullName evidence="1">Uncharacterized protein</fullName>
    </submittedName>
</protein>
<evidence type="ECO:0000313" key="2">
    <source>
        <dbReference type="Proteomes" id="UP001175271"/>
    </source>
</evidence>